<keyword evidence="8" id="KW-0539">Nucleus</keyword>
<evidence type="ECO:0000256" key="9">
    <source>
        <dbReference type="ARBA" id="ARBA00045771"/>
    </source>
</evidence>
<reference evidence="12" key="1">
    <citation type="journal article" date="2017" name="bioRxiv">
        <title>Comparative analysis of the genomes of Stylophora pistillata and Acropora digitifera provides evidence for extensive differences between species of corals.</title>
        <authorList>
            <person name="Voolstra C.R."/>
            <person name="Li Y."/>
            <person name="Liew Y.J."/>
            <person name="Baumgarten S."/>
            <person name="Zoccola D."/>
            <person name="Flot J.-F."/>
            <person name="Tambutte S."/>
            <person name="Allemand D."/>
            <person name="Aranda M."/>
        </authorList>
    </citation>
    <scope>NUCLEOTIDE SEQUENCE [LARGE SCALE GENOMIC DNA]</scope>
</reference>
<dbReference type="Pfam" id="PF15501">
    <property type="entry name" value="MDM1"/>
    <property type="match status" value="1"/>
</dbReference>
<dbReference type="GO" id="GO:0005634">
    <property type="term" value="C:nucleus"/>
    <property type="evidence" value="ECO:0007669"/>
    <property type="project" value="UniProtKB-SubCell"/>
</dbReference>
<dbReference type="GO" id="GO:0046600">
    <property type="term" value="P:negative regulation of centriole replication"/>
    <property type="evidence" value="ECO:0007669"/>
    <property type="project" value="InterPro"/>
</dbReference>
<name>A0A2B4SWJ8_STYPI</name>
<evidence type="ECO:0000256" key="4">
    <source>
        <dbReference type="ARBA" id="ARBA00013508"/>
    </source>
</evidence>
<comment type="subcellular location">
    <subcellularLocation>
        <location evidence="1">Cytoplasm</location>
        <location evidence="1">Cytoskeleton</location>
        <location evidence="1">Microtubule organizing center</location>
        <location evidence="1">Centrosome</location>
        <location evidence="1">Centriole</location>
    </subcellularLocation>
    <subcellularLocation>
        <location evidence="2">Nucleus</location>
    </subcellularLocation>
</comment>
<feature type="compositionally biased region" description="Basic residues" evidence="10">
    <location>
        <begin position="176"/>
        <end position="185"/>
    </location>
</feature>
<dbReference type="Proteomes" id="UP000225706">
    <property type="component" value="Unassembled WGS sequence"/>
</dbReference>
<feature type="region of interest" description="Disordered" evidence="10">
    <location>
        <begin position="101"/>
        <end position="128"/>
    </location>
</feature>
<evidence type="ECO:0000256" key="2">
    <source>
        <dbReference type="ARBA" id="ARBA00004123"/>
    </source>
</evidence>
<comment type="caution">
    <text evidence="11">The sequence shown here is derived from an EMBL/GenBank/DDBJ whole genome shotgun (WGS) entry which is preliminary data.</text>
</comment>
<dbReference type="OrthoDB" id="9999940at2759"/>
<feature type="compositionally biased region" description="Basic and acidic residues" evidence="10">
    <location>
        <begin position="331"/>
        <end position="341"/>
    </location>
</feature>
<keyword evidence="7" id="KW-0206">Cytoskeleton</keyword>
<comment type="similarity">
    <text evidence="3">Belongs to the MDM1 family.</text>
</comment>
<proteinExistence type="inferred from homology"/>
<evidence type="ECO:0000256" key="6">
    <source>
        <dbReference type="ARBA" id="ARBA00022701"/>
    </source>
</evidence>
<gene>
    <name evidence="11" type="primary">Mdm1</name>
    <name evidence="11" type="ORF">AWC38_SpisGene1745</name>
</gene>
<evidence type="ECO:0000256" key="10">
    <source>
        <dbReference type="SAM" id="MobiDB-lite"/>
    </source>
</evidence>
<dbReference type="AlphaFoldDB" id="A0A2B4SWJ8"/>
<sequence>MPAPRSKRYESEYFSHYKQFEAKRPDTVKGEVTRSVTKSNMYSNGSTPRAGLQSSKLGTIHEPPLQRKRIVPYEKNHNIFATFTVKEQNDRDWLKSGGELHRSRSYHRQHKEEKSTKAARSSVLNRSETPILAAERKIFHDQEQHGNRKQPVYVPDRINRKSTYKLDYVDYEKQSKSPKKSKPRKQQSPPKVVGGKKGDVSPDRLPPAGIRRATSIGDTRLLRPSEDCQYLRSPERQQKVFDSEYSSRFVQPTKFKYVDGLWIETPISTEATHNVKDKQKDTPDWFNQVLHRRNEAYGYAHNARGTHFSRESLDEINREQQVERAGSLSSAEERSRNDATHPRSRARSMSPPRRREAWAEERSRSPTDSEDRRAGSGTDATSDDGTDMVLERGRSPTPELRDTRTARRHHLDVTTNILNDSFEKSVSLSRKTKPPSQGDNKPGRNGFSTPPREVRAARSPKEEKEARPVSPAASSVGLGADARSFTPIRKVEISPPDPRHVSPPASVGGSERGRDDDVLSVSAMSSRASTASETLERARKRRDEFWKRENGPR</sequence>
<evidence type="ECO:0000313" key="11">
    <source>
        <dbReference type="EMBL" id="PFX33463.1"/>
    </source>
</evidence>
<evidence type="ECO:0000256" key="5">
    <source>
        <dbReference type="ARBA" id="ARBA00022490"/>
    </source>
</evidence>
<keyword evidence="12" id="KW-1185">Reference proteome</keyword>
<feature type="region of interest" description="Disordered" evidence="10">
    <location>
        <begin position="37"/>
        <end position="56"/>
    </location>
</feature>
<dbReference type="PANTHER" id="PTHR32078">
    <property type="entry name" value="NUCLEAR PROTEIN MDM1"/>
    <property type="match status" value="1"/>
</dbReference>
<feature type="compositionally biased region" description="Basic and acidic residues" evidence="10">
    <location>
        <begin position="389"/>
        <end position="405"/>
    </location>
</feature>
<dbReference type="GO" id="GO:0005814">
    <property type="term" value="C:centriole"/>
    <property type="evidence" value="ECO:0007669"/>
    <property type="project" value="UniProtKB-SubCell"/>
</dbReference>
<evidence type="ECO:0000313" key="12">
    <source>
        <dbReference type="Proteomes" id="UP000225706"/>
    </source>
</evidence>
<dbReference type="EMBL" id="LSMT01000012">
    <property type="protein sequence ID" value="PFX33463.1"/>
    <property type="molecule type" value="Genomic_DNA"/>
</dbReference>
<evidence type="ECO:0000256" key="3">
    <source>
        <dbReference type="ARBA" id="ARBA00010494"/>
    </source>
</evidence>
<accession>A0A2B4SWJ8</accession>
<feature type="compositionally biased region" description="Basic and acidic residues" evidence="10">
    <location>
        <begin position="489"/>
        <end position="500"/>
    </location>
</feature>
<dbReference type="PANTHER" id="PTHR32078:SF1">
    <property type="entry name" value="NUCLEAR PROTEIN MDM1"/>
    <property type="match status" value="1"/>
</dbReference>
<evidence type="ECO:0000256" key="1">
    <source>
        <dbReference type="ARBA" id="ARBA00004114"/>
    </source>
</evidence>
<comment type="function">
    <text evidence="9">Microtubule-binding protein that negatively regulates centriole duplication. Binds to and stabilizes microtubules.</text>
</comment>
<feature type="compositionally biased region" description="Polar residues" evidence="10">
    <location>
        <begin position="118"/>
        <end position="128"/>
    </location>
</feature>
<dbReference type="STRING" id="50429.A0A2B4SWJ8"/>
<keyword evidence="5" id="KW-0963">Cytoplasm</keyword>
<feature type="compositionally biased region" description="Basic and acidic residues" evidence="10">
    <location>
        <begin position="452"/>
        <end position="467"/>
    </location>
</feature>
<dbReference type="InterPro" id="IPR029136">
    <property type="entry name" value="MDM1"/>
</dbReference>
<evidence type="ECO:0000256" key="7">
    <source>
        <dbReference type="ARBA" id="ARBA00023212"/>
    </source>
</evidence>
<feature type="region of interest" description="Disordered" evidence="10">
    <location>
        <begin position="165"/>
        <end position="212"/>
    </location>
</feature>
<feature type="compositionally biased region" description="Polar residues" evidence="10">
    <location>
        <begin position="522"/>
        <end position="533"/>
    </location>
</feature>
<feature type="region of interest" description="Disordered" evidence="10">
    <location>
        <begin position="319"/>
        <end position="553"/>
    </location>
</feature>
<feature type="compositionally biased region" description="Polar residues" evidence="10">
    <location>
        <begin position="413"/>
        <end position="439"/>
    </location>
</feature>
<feature type="compositionally biased region" description="Basic and acidic residues" evidence="10">
    <location>
        <begin position="353"/>
        <end position="374"/>
    </location>
</feature>
<dbReference type="GO" id="GO:0005874">
    <property type="term" value="C:microtubule"/>
    <property type="evidence" value="ECO:0007669"/>
    <property type="project" value="UniProtKB-KW"/>
</dbReference>
<protein>
    <recommendedName>
        <fullName evidence="4">Nuclear protein MDM1</fullName>
    </recommendedName>
</protein>
<keyword evidence="6" id="KW-0493">Microtubule</keyword>
<organism evidence="11 12">
    <name type="scientific">Stylophora pistillata</name>
    <name type="common">Smooth cauliflower coral</name>
    <dbReference type="NCBI Taxonomy" id="50429"/>
    <lineage>
        <taxon>Eukaryota</taxon>
        <taxon>Metazoa</taxon>
        <taxon>Cnidaria</taxon>
        <taxon>Anthozoa</taxon>
        <taxon>Hexacorallia</taxon>
        <taxon>Scleractinia</taxon>
        <taxon>Astrocoeniina</taxon>
        <taxon>Pocilloporidae</taxon>
        <taxon>Stylophora</taxon>
    </lineage>
</organism>
<feature type="compositionally biased region" description="Basic and acidic residues" evidence="10">
    <location>
        <begin position="534"/>
        <end position="553"/>
    </location>
</feature>
<dbReference type="GO" id="GO:0008017">
    <property type="term" value="F:microtubule binding"/>
    <property type="evidence" value="ECO:0007669"/>
    <property type="project" value="InterPro"/>
</dbReference>
<evidence type="ECO:0000256" key="8">
    <source>
        <dbReference type="ARBA" id="ARBA00023242"/>
    </source>
</evidence>